<dbReference type="InterPro" id="IPR001509">
    <property type="entry name" value="Epimerase_deHydtase"/>
</dbReference>
<accession>A0AAE0WQF4</accession>
<keyword evidence="4" id="KW-1185">Reference proteome</keyword>
<dbReference type="GO" id="GO:0005996">
    <property type="term" value="P:monosaccharide metabolic process"/>
    <property type="evidence" value="ECO:0007669"/>
    <property type="project" value="TreeGrafter"/>
</dbReference>
<dbReference type="InterPro" id="IPR036291">
    <property type="entry name" value="NAD(P)-bd_dom_sf"/>
</dbReference>
<dbReference type="GO" id="GO:0003978">
    <property type="term" value="F:UDP-glucose 4-epimerase activity"/>
    <property type="evidence" value="ECO:0007669"/>
    <property type="project" value="TreeGrafter"/>
</dbReference>
<protein>
    <recommendedName>
        <fullName evidence="2">NAD-dependent epimerase/dehydratase domain-containing protein</fullName>
    </recommendedName>
</protein>
<evidence type="ECO:0000259" key="2">
    <source>
        <dbReference type="Pfam" id="PF01370"/>
    </source>
</evidence>
<feature type="region of interest" description="Disordered" evidence="1">
    <location>
        <begin position="1"/>
        <end position="33"/>
    </location>
</feature>
<dbReference type="Pfam" id="PF01370">
    <property type="entry name" value="Epimerase"/>
    <property type="match status" value="1"/>
</dbReference>
<dbReference type="EMBL" id="JAUTXT010000011">
    <property type="protein sequence ID" value="KAK3676099.1"/>
    <property type="molecule type" value="Genomic_DNA"/>
</dbReference>
<feature type="domain" description="NAD-dependent epimerase/dehydratase" evidence="2">
    <location>
        <begin position="56"/>
        <end position="277"/>
    </location>
</feature>
<evidence type="ECO:0000256" key="1">
    <source>
        <dbReference type="SAM" id="MobiDB-lite"/>
    </source>
</evidence>
<dbReference type="Gene3D" id="3.40.50.720">
    <property type="entry name" value="NAD(P)-binding Rossmann-like Domain"/>
    <property type="match status" value="1"/>
</dbReference>
<dbReference type="PANTHER" id="PTHR43725:SF3">
    <property type="entry name" value="UDP-GLUCOSE 4-EPIMERASE (EUROFUNG)"/>
    <property type="match status" value="1"/>
</dbReference>
<feature type="compositionally biased region" description="Low complexity" evidence="1">
    <location>
        <begin position="12"/>
        <end position="33"/>
    </location>
</feature>
<feature type="compositionally biased region" description="Polar residues" evidence="1">
    <location>
        <begin position="1"/>
        <end position="11"/>
    </location>
</feature>
<dbReference type="SUPFAM" id="SSF51735">
    <property type="entry name" value="NAD(P)-binding Rossmann-fold domains"/>
    <property type="match status" value="1"/>
</dbReference>
<dbReference type="Proteomes" id="UP001274830">
    <property type="component" value="Unassembled WGS sequence"/>
</dbReference>
<organism evidence="3 4">
    <name type="scientific">Recurvomyces mirabilis</name>
    <dbReference type="NCBI Taxonomy" id="574656"/>
    <lineage>
        <taxon>Eukaryota</taxon>
        <taxon>Fungi</taxon>
        <taxon>Dikarya</taxon>
        <taxon>Ascomycota</taxon>
        <taxon>Pezizomycotina</taxon>
        <taxon>Dothideomycetes</taxon>
        <taxon>Dothideomycetidae</taxon>
        <taxon>Mycosphaerellales</taxon>
        <taxon>Teratosphaeriaceae</taxon>
        <taxon>Recurvomyces</taxon>
    </lineage>
</organism>
<name>A0AAE0WQF4_9PEZI</name>
<evidence type="ECO:0000313" key="4">
    <source>
        <dbReference type="Proteomes" id="UP001274830"/>
    </source>
</evidence>
<gene>
    <name evidence="3" type="ORF">LTR78_003849</name>
</gene>
<dbReference type="GO" id="GO:0005829">
    <property type="term" value="C:cytosol"/>
    <property type="evidence" value="ECO:0007669"/>
    <property type="project" value="TreeGrafter"/>
</dbReference>
<evidence type="ECO:0000313" key="3">
    <source>
        <dbReference type="EMBL" id="KAK3676099.1"/>
    </source>
</evidence>
<proteinExistence type="predicted"/>
<dbReference type="AlphaFoldDB" id="A0AAE0WQF4"/>
<comment type="caution">
    <text evidence="3">The sequence shown here is derived from an EMBL/GenBank/DDBJ whole genome shotgun (WGS) entry which is preliminary data.</text>
</comment>
<dbReference type="PANTHER" id="PTHR43725">
    <property type="entry name" value="UDP-GLUCOSE 4-EPIMERASE"/>
    <property type="match status" value="1"/>
</dbReference>
<reference evidence="3" key="1">
    <citation type="submission" date="2023-07" db="EMBL/GenBank/DDBJ databases">
        <title>Black Yeasts Isolated from many extreme environments.</title>
        <authorList>
            <person name="Coleine C."/>
            <person name="Stajich J.E."/>
            <person name="Selbmann L."/>
        </authorList>
    </citation>
    <scope>NUCLEOTIDE SEQUENCE</scope>
    <source>
        <strain evidence="3">CCFEE 5485</strain>
    </source>
</reference>
<sequence length="311" mass="33730">MSFQDEQMSTGSSPSLVPSDCSSPDLPTSSSQSSLESLSETNLFALEDAVHNDGYILVVGGLGYIGSHTCLELLNDGHNVIVVDSLSNSFESTLVSIRALATKHWAAQGRRSPIIVLYKIDYRSASMRAVLGRYVLENDSNQLSSIRGVIHFAAYKSVEESTIRPLDYYLNNVAGLIDFLGLLEVFGIFSFVFSSSATVYGSTMNRGAPLHEEHLVHHETKVEGGSDETTHLVPGITGLTSPYGRTKYFCEAILADVAHANPAWRMTALRYFNPVGLTLLGATLRRLAPRCPDPTITPSAHTILVPAQAQP</sequence>